<evidence type="ECO:0000256" key="2">
    <source>
        <dbReference type="ARBA" id="ARBA00012980"/>
    </source>
</evidence>
<proteinExistence type="inferred from homology"/>
<comment type="similarity">
    <text evidence="1 10">Belongs to the thymidylate kinase family.</text>
</comment>
<protein>
    <recommendedName>
        <fullName evidence="3 10">Thymidylate kinase</fullName>
        <ecNumber evidence="2 10">2.7.4.9</ecNumber>
    </recommendedName>
    <alternativeName>
        <fullName evidence="10">dTMP kinase</fullName>
    </alternativeName>
</protein>
<feature type="compositionally biased region" description="Acidic residues" evidence="11">
    <location>
        <begin position="230"/>
        <end position="239"/>
    </location>
</feature>
<reference evidence="14" key="1">
    <citation type="journal article" date="2019" name="Int. J. Syst. Evol. Microbiol.">
        <title>The Global Catalogue of Microorganisms (GCM) 10K type strain sequencing project: providing services to taxonomists for standard genome sequencing and annotation.</title>
        <authorList>
            <consortium name="The Broad Institute Genomics Platform"/>
            <consortium name="The Broad Institute Genome Sequencing Center for Infectious Disease"/>
            <person name="Wu L."/>
            <person name="Ma J."/>
        </authorList>
    </citation>
    <scope>NUCLEOTIDE SEQUENCE [LARGE SCALE GENOMIC DNA]</scope>
    <source>
        <strain evidence="14">JCM 14309</strain>
    </source>
</reference>
<organism evidence="13 14">
    <name type="scientific">Nesterenkonia aethiopica</name>
    <dbReference type="NCBI Taxonomy" id="269144"/>
    <lineage>
        <taxon>Bacteria</taxon>
        <taxon>Bacillati</taxon>
        <taxon>Actinomycetota</taxon>
        <taxon>Actinomycetes</taxon>
        <taxon>Micrococcales</taxon>
        <taxon>Micrococcaceae</taxon>
        <taxon>Nesterenkonia</taxon>
    </lineage>
</organism>
<dbReference type="NCBIfam" id="TIGR00041">
    <property type="entry name" value="DTMP_kinase"/>
    <property type="match status" value="1"/>
</dbReference>
<evidence type="ECO:0000256" key="10">
    <source>
        <dbReference type="HAMAP-Rule" id="MF_00165"/>
    </source>
</evidence>
<dbReference type="SUPFAM" id="SSF52540">
    <property type="entry name" value="P-loop containing nucleoside triphosphate hydrolases"/>
    <property type="match status" value="1"/>
</dbReference>
<dbReference type="EC" id="2.7.4.9" evidence="2 10"/>
<evidence type="ECO:0000256" key="5">
    <source>
        <dbReference type="ARBA" id="ARBA00022727"/>
    </source>
</evidence>
<name>A0ABP6M2H1_9MICC</name>
<evidence type="ECO:0000256" key="4">
    <source>
        <dbReference type="ARBA" id="ARBA00022679"/>
    </source>
</evidence>
<comment type="caution">
    <text evidence="13">The sequence shown here is derived from an EMBL/GenBank/DDBJ whole genome shotgun (WGS) entry which is preliminary data.</text>
</comment>
<keyword evidence="5 10" id="KW-0545">Nucleotide biosynthesis</keyword>
<evidence type="ECO:0000256" key="6">
    <source>
        <dbReference type="ARBA" id="ARBA00022741"/>
    </source>
</evidence>
<dbReference type="Proteomes" id="UP001500236">
    <property type="component" value="Unassembled WGS sequence"/>
</dbReference>
<evidence type="ECO:0000256" key="11">
    <source>
        <dbReference type="SAM" id="MobiDB-lite"/>
    </source>
</evidence>
<gene>
    <name evidence="10" type="primary">tmk</name>
    <name evidence="13" type="ORF">GCM10010529_25750</name>
</gene>
<evidence type="ECO:0000256" key="7">
    <source>
        <dbReference type="ARBA" id="ARBA00022777"/>
    </source>
</evidence>
<dbReference type="PANTHER" id="PTHR10344:SF4">
    <property type="entry name" value="UMP-CMP KINASE 2, MITOCHONDRIAL"/>
    <property type="match status" value="1"/>
</dbReference>
<feature type="region of interest" description="Disordered" evidence="11">
    <location>
        <begin position="214"/>
        <end position="249"/>
    </location>
</feature>
<evidence type="ECO:0000256" key="9">
    <source>
        <dbReference type="ARBA" id="ARBA00048743"/>
    </source>
</evidence>
<dbReference type="EMBL" id="BAAAVT010000018">
    <property type="protein sequence ID" value="GAA3072510.1"/>
    <property type="molecule type" value="Genomic_DNA"/>
</dbReference>
<feature type="domain" description="Thymidylate kinase-like" evidence="12">
    <location>
        <begin position="16"/>
        <end position="207"/>
    </location>
</feature>
<feature type="binding site" evidence="10">
    <location>
        <begin position="18"/>
        <end position="25"/>
    </location>
    <ligand>
        <name>ATP</name>
        <dbReference type="ChEBI" id="CHEBI:30616"/>
    </ligand>
</feature>
<keyword evidence="8 10" id="KW-0067">ATP-binding</keyword>
<feature type="compositionally biased region" description="Low complexity" evidence="11">
    <location>
        <begin position="240"/>
        <end position="249"/>
    </location>
</feature>
<accession>A0ABP6M2H1</accession>
<keyword evidence="6 10" id="KW-0547">Nucleotide-binding</keyword>
<evidence type="ECO:0000313" key="14">
    <source>
        <dbReference type="Proteomes" id="UP001500236"/>
    </source>
</evidence>
<evidence type="ECO:0000256" key="1">
    <source>
        <dbReference type="ARBA" id="ARBA00009776"/>
    </source>
</evidence>
<dbReference type="Pfam" id="PF02223">
    <property type="entry name" value="Thymidylate_kin"/>
    <property type="match status" value="1"/>
</dbReference>
<evidence type="ECO:0000256" key="8">
    <source>
        <dbReference type="ARBA" id="ARBA00022840"/>
    </source>
</evidence>
<evidence type="ECO:0000259" key="12">
    <source>
        <dbReference type="Pfam" id="PF02223"/>
    </source>
</evidence>
<evidence type="ECO:0000313" key="13">
    <source>
        <dbReference type="EMBL" id="GAA3072510.1"/>
    </source>
</evidence>
<dbReference type="PANTHER" id="PTHR10344">
    <property type="entry name" value="THYMIDYLATE KINASE"/>
    <property type="match status" value="1"/>
</dbReference>
<keyword evidence="4 10" id="KW-0808">Transferase</keyword>
<dbReference type="InterPro" id="IPR018094">
    <property type="entry name" value="Thymidylate_kinase"/>
</dbReference>
<dbReference type="RefSeq" id="WP_344681528.1">
    <property type="nucleotide sequence ID" value="NZ_BAAAVT010000018.1"/>
</dbReference>
<dbReference type="HAMAP" id="MF_00165">
    <property type="entry name" value="Thymidylate_kinase"/>
    <property type="match status" value="1"/>
</dbReference>
<keyword evidence="7 10" id="KW-0418">Kinase</keyword>
<dbReference type="InterPro" id="IPR027417">
    <property type="entry name" value="P-loop_NTPase"/>
</dbReference>
<comment type="function">
    <text evidence="10">Phosphorylation of dTMP to form dTDP in both de novo and salvage pathways of dTTP synthesis.</text>
</comment>
<dbReference type="PROSITE" id="PS01331">
    <property type="entry name" value="THYMIDYLATE_KINASE"/>
    <property type="match status" value="1"/>
</dbReference>
<dbReference type="Gene3D" id="3.40.50.300">
    <property type="entry name" value="P-loop containing nucleotide triphosphate hydrolases"/>
    <property type="match status" value="1"/>
</dbReference>
<dbReference type="InterPro" id="IPR039430">
    <property type="entry name" value="Thymidylate_kin-like_dom"/>
</dbReference>
<keyword evidence="14" id="KW-1185">Reference proteome</keyword>
<evidence type="ECO:0000256" key="3">
    <source>
        <dbReference type="ARBA" id="ARBA00017144"/>
    </source>
</evidence>
<dbReference type="CDD" id="cd01672">
    <property type="entry name" value="TMPK"/>
    <property type="match status" value="1"/>
</dbReference>
<sequence length="249" mass="26628">MTQTKPASTRGAFIVVEGGDGAGKTTQLDLLESWLSAHDVACERTREPGGTPIGERIRTLVLEHGHGEVDPRTEALLFAASRAAHVVQRILPALESGATVLCDRYIDSSVAYQGVGRGLGPEKVAEINGWATSGLQADLTILLDVDPTISQRRRAGRDGGPGDRMESADDAFRARIREAFRSRAEAEPDRYLVIDADDDVDAVQRQIRHRVAALIGEPLRAAQPAGSESTDPELNEPELSESSGEAGLG</sequence>
<dbReference type="InterPro" id="IPR018095">
    <property type="entry name" value="Thymidylate_kin_CS"/>
</dbReference>
<comment type="catalytic activity">
    <reaction evidence="9 10">
        <text>dTMP + ATP = dTDP + ADP</text>
        <dbReference type="Rhea" id="RHEA:13517"/>
        <dbReference type="ChEBI" id="CHEBI:30616"/>
        <dbReference type="ChEBI" id="CHEBI:58369"/>
        <dbReference type="ChEBI" id="CHEBI:63528"/>
        <dbReference type="ChEBI" id="CHEBI:456216"/>
        <dbReference type="EC" id="2.7.4.9"/>
    </reaction>
</comment>